<evidence type="ECO:0000256" key="8">
    <source>
        <dbReference type="ARBA" id="ARBA00022692"/>
    </source>
</evidence>
<evidence type="ECO:0000256" key="4">
    <source>
        <dbReference type="ARBA" id="ARBA00012149"/>
    </source>
</evidence>
<evidence type="ECO:0000256" key="9">
    <source>
        <dbReference type="ARBA" id="ARBA00022989"/>
    </source>
</evidence>
<reference evidence="14 15" key="1">
    <citation type="submission" date="2019-03" db="EMBL/GenBank/DDBJ databases">
        <title>Arenimonas daejeonensis sp. nov., isolated from compost.</title>
        <authorList>
            <person name="Jeon C.O."/>
        </authorList>
    </citation>
    <scope>NUCLEOTIDE SEQUENCE [LARGE SCALE GENOMIC DNA]</scope>
    <source>
        <strain evidence="14 15">R29</strain>
    </source>
</reference>
<accession>A0A5C4RXJ9</accession>
<comment type="catalytic activity">
    <reaction evidence="11">
        <text>methanethiol + S-adenosyl-L-methionine = dimethyl sulfide + S-adenosyl-L-homocysteine + H(+)</text>
        <dbReference type="Rhea" id="RHEA:50428"/>
        <dbReference type="ChEBI" id="CHEBI:15378"/>
        <dbReference type="ChEBI" id="CHEBI:16007"/>
        <dbReference type="ChEBI" id="CHEBI:17437"/>
        <dbReference type="ChEBI" id="CHEBI:57856"/>
        <dbReference type="ChEBI" id="CHEBI:59789"/>
        <dbReference type="EC" id="2.1.1.334"/>
    </reaction>
</comment>
<evidence type="ECO:0000256" key="7">
    <source>
        <dbReference type="ARBA" id="ARBA00022691"/>
    </source>
</evidence>
<proteinExistence type="inferred from homology"/>
<dbReference type="InterPro" id="IPR033580">
    <property type="entry name" value="Nurim-like"/>
</dbReference>
<dbReference type="InterPro" id="IPR009915">
    <property type="entry name" value="NnrU_dom"/>
</dbReference>
<dbReference type="InterPro" id="IPR054700">
    <property type="entry name" value="MddA"/>
</dbReference>
<evidence type="ECO:0000313" key="15">
    <source>
        <dbReference type="Proteomes" id="UP000305760"/>
    </source>
</evidence>
<evidence type="ECO:0000256" key="10">
    <source>
        <dbReference type="ARBA" id="ARBA00023136"/>
    </source>
</evidence>
<name>A0A5C4RXJ9_9GAMM</name>
<evidence type="ECO:0000256" key="2">
    <source>
        <dbReference type="ARBA" id="ARBA00004141"/>
    </source>
</evidence>
<dbReference type="Proteomes" id="UP000305760">
    <property type="component" value="Unassembled WGS sequence"/>
</dbReference>
<dbReference type="NCBIfam" id="NF045656">
    <property type="entry name" value="MeththiolMtaseMddA"/>
    <property type="match status" value="1"/>
</dbReference>
<keyword evidence="9 12" id="KW-1133">Transmembrane helix</keyword>
<keyword evidence="5 14" id="KW-0489">Methyltransferase</keyword>
<evidence type="ECO:0000256" key="11">
    <source>
        <dbReference type="ARBA" id="ARBA00048134"/>
    </source>
</evidence>
<keyword evidence="7" id="KW-0949">S-adenosyl-L-methionine</keyword>
<evidence type="ECO:0000259" key="13">
    <source>
        <dbReference type="Pfam" id="PF07298"/>
    </source>
</evidence>
<comment type="subcellular location">
    <subcellularLocation>
        <location evidence="2">Membrane</location>
        <topology evidence="2">Multi-pass membrane protein</topology>
    </subcellularLocation>
</comment>
<keyword evidence="6 14" id="KW-0808">Transferase</keyword>
<gene>
    <name evidence="14" type="ORF">E1B00_08140</name>
</gene>
<evidence type="ECO:0000256" key="1">
    <source>
        <dbReference type="ARBA" id="ARBA00002096"/>
    </source>
</evidence>
<dbReference type="GO" id="GO:0008168">
    <property type="term" value="F:methyltransferase activity"/>
    <property type="evidence" value="ECO:0007669"/>
    <property type="project" value="UniProtKB-KW"/>
</dbReference>
<dbReference type="Gene3D" id="1.20.120.1630">
    <property type="match status" value="1"/>
</dbReference>
<dbReference type="GO" id="GO:0032259">
    <property type="term" value="P:methylation"/>
    <property type="evidence" value="ECO:0007669"/>
    <property type="project" value="UniProtKB-KW"/>
</dbReference>
<dbReference type="EMBL" id="SMDR01000001">
    <property type="protein sequence ID" value="TNJ35702.1"/>
    <property type="molecule type" value="Genomic_DNA"/>
</dbReference>
<feature type="transmembrane region" description="Helical" evidence="12">
    <location>
        <begin position="7"/>
        <end position="26"/>
    </location>
</feature>
<dbReference type="Pfam" id="PF07298">
    <property type="entry name" value="NnrU"/>
    <property type="match status" value="1"/>
</dbReference>
<comment type="similarity">
    <text evidence="3">Belongs to the nurim family.</text>
</comment>
<evidence type="ECO:0000256" key="3">
    <source>
        <dbReference type="ARBA" id="ARBA00010631"/>
    </source>
</evidence>
<comment type="caution">
    <text evidence="14">The sequence shown here is derived from an EMBL/GenBank/DDBJ whole genome shotgun (WGS) entry which is preliminary data.</text>
</comment>
<organism evidence="14 15">
    <name type="scientific">Arenimonas terrae</name>
    <dbReference type="NCBI Taxonomy" id="2546226"/>
    <lineage>
        <taxon>Bacteria</taxon>
        <taxon>Pseudomonadati</taxon>
        <taxon>Pseudomonadota</taxon>
        <taxon>Gammaproteobacteria</taxon>
        <taxon>Lysobacterales</taxon>
        <taxon>Lysobacteraceae</taxon>
        <taxon>Arenimonas</taxon>
    </lineage>
</organism>
<sequence>MKRTAILLFGLLTYGVFFATFLYLVAFTGNLQATGLADLIPVLPALVPHSVDIGGAPTALLPAVLINLGLVAVFGLQHSVMARLGFKTWLKRHLPASAERSVYVLLASMVLMLLFWQWRPLPELLWSASSTAAQAFGWIVFAGGFGLVLLSTFLIDHFDLFGLRQVWQQFTGRLPTPHKFVTPLIYRLVRHPLYLGFLLALWGGPTMSIGHALFAGALTVYILIAIQLEERDLVRELGERYVSYRKQVPMLVPGLARPFDEARDTAPTAAADPSR</sequence>
<evidence type="ECO:0000256" key="6">
    <source>
        <dbReference type="ARBA" id="ARBA00022679"/>
    </source>
</evidence>
<protein>
    <recommendedName>
        <fullName evidence="4">methanethiol S-methyltransferase</fullName>
        <ecNumber evidence="4">2.1.1.334</ecNumber>
    </recommendedName>
</protein>
<evidence type="ECO:0000256" key="12">
    <source>
        <dbReference type="SAM" id="Phobius"/>
    </source>
</evidence>
<dbReference type="GO" id="GO:0016020">
    <property type="term" value="C:membrane"/>
    <property type="evidence" value="ECO:0007669"/>
    <property type="project" value="UniProtKB-SubCell"/>
</dbReference>
<feature type="transmembrane region" description="Helical" evidence="12">
    <location>
        <begin position="101"/>
        <end position="118"/>
    </location>
</feature>
<dbReference type="PANTHER" id="PTHR31040">
    <property type="entry name" value="NURIM"/>
    <property type="match status" value="1"/>
</dbReference>
<keyword evidence="10 12" id="KW-0472">Membrane</keyword>
<dbReference type="OrthoDB" id="9789029at2"/>
<keyword evidence="8 12" id="KW-0812">Transmembrane</keyword>
<dbReference type="RefSeq" id="WP_139447416.1">
    <property type="nucleotide sequence ID" value="NZ_SMDR01000001.1"/>
</dbReference>
<dbReference type="EC" id="2.1.1.334" evidence="4"/>
<comment type="function">
    <text evidence="1">Catalyzes the methylation of methanethiol (MeSH) to yield dimethylsulphide (DMS).</text>
</comment>
<evidence type="ECO:0000313" key="14">
    <source>
        <dbReference type="EMBL" id="TNJ35702.1"/>
    </source>
</evidence>
<feature type="domain" description="NnrU" evidence="13">
    <location>
        <begin position="70"/>
        <end position="223"/>
    </location>
</feature>
<dbReference type="AlphaFoldDB" id="A0A5C4RXJ9"/>
<feature type="transmembrane region" description="Helical" evidence="12">
    <location>
        <begin position="138"/>
        <end position="163"/>
    </location>
</feature>
<dbReference type="PANTHER" id="PTHR31040:SF1">
    <property type="entry name" value="NURIM"/>
    <property type="match status" value="1"/>
</dbReference>
<feature type="transmembrane region" description="Helical" evidence="12">
    <location>
        <begin position="59"/>
        <end position="80"/>
    </location>
</feature>
<evidence type="ECO:0000256" key="5">
    <source>
        <dbReference type="ARBA" id="ARBA00022603"/>
    </source>
</evidence>
<keyword evidence="15" id="KW-1185">Reference proteome</keyword>